<protein>
    <submittedName>
        <fullName evidence="2">DUF4873 domain-containing protein</fullName>
    </submittedName>
</protein>
<dbReference type="Proteomes" id="UP000515512">
    <property type="component" value="Chromosome"/>
</dbReference>
<dbReference type="KEGG" id="nhu:H0264_20805"/>
<evidence type="ECO:0000313" key="3">
    <source>
        <dbReference type="Proteomes" id="UP000515512"/>
    </source>
</evidence>
<dbReference type="EMBL" id="CP059399">
    <property type="protein sequence ID" value="QLY34549.1"/>
    <property type="molecule type" value="Genomic_DNA"/>
</dbReference>
<organism evidence="2 3">
    <name type="scientific">Nocardia huaxiensis</name>
    <dbReference type="NCBI Taxonomy" id="2755382"/>
    <lineage>
        <taxon>Bacteria</taxon>
        <taxon>Bacillati</taxon>
        <taxon>Actinomycetota</taxon>
        <taxon>Actinomycetes</taxon>
        <taxon>Mycobacteriales</taxon>
        <taxon>Nocardiaceae</taxon>
        <taxon>Nocardia</taxon>
    </lineage>
</organism>
<sequence>MLDAPGCEVLVAVRLNGHLDPIDGRFHWYGRVSTTDGAELPEPGRGQVFLTVPGGHPTAGVLQERDPWGDLRIVGIGAPPFPLEPSATG</sequence>
<evidence type="ECO:0000259" key="1">
    <source>
        <dbReference type="Pfam" id="PF16170"/>
    </source>
</evidence>
<proteinExistence type="predicted"/>
<dbReference type="AlphaFoldDB" id="A0A7D7A2U0"/>
<name>A0A7D7A2U0_9NOCA</name>
<accession>A0A7D7A2U0</accession>
<gene>
    <name evidence="2" type="ORF">H0264_20805</name>
</gene>
<dbReference type="InterPro" id="IPR032371">
    <property type="entry name" value="DUF4873"/>
</dbReference>
<keyword evidence="3" id="KW-1185">Reference proteome</keyword>
<dbReference type="Pfam" id="PF16170">
    <property type="entry name" value="DUF4873"/>
    <property type="match status" value="1"/>
</dbReference>
<reference evidence="2 3" key="1">
    <citation type="submission" date="2020-07" db="EMBL/GenBank/DDBJ databases">
        <authorList>
            <person name="Zhuang K."/>
            <person name="Ran Y."/>
        </authorList>
    </citation>
    <scope>NUCLEOTIDE SEQUENCE [LARGE SCALE GENOMIC DNA]</scope>
    <source>
        <strain evidence="2 3">WCH-YHL-001</strain>
    </source>
</reference>
<feature type="domain" description="DUF4873" evidence="1">
    <location>
        <begin position="2"/>
        <end position="82"/>
    </location>
</feature>
<evidence type="ECO:0000313" key="2">
    <source>
        <dbReference type="EMBL" id="QLY34549.1"/>
    </source>
</evidence>